<sequence length="566" mass="61191">MPCPSRVAQVGRARNSRNGPGGLRESDVLSEEVRWVLRNARLHATDPTLRSAAGFADGAGRADPVHRAQVGRWENGDVEVTRVLVRRYETVLDLPEGQLLSAIDFFARSRNPIRSAATLPPRTEPDVDTTLALLERALGDDRMTGLDWDRLSGDLGRMPHAMVRASDWEHVFGRLLRELSLSLDLDYAQRAEALARLAGHPRSGAVVAGLAAEVVGRPDAQFYNDTLSLLQFTRDPQALSILLGQLRAPTNASSLRACLIVLTTLVRGTRLDPETRLEAVRLAVRHLRDPDQPYLVHRGAANLVRTLGPAGSQRVAAVLTAEDRRAVASIIRDGRAITSQAIREARQRIRSMLETGEGRAAAGEPVLGDLLQTALGETNEEDRSNALCILMLSPQSTVIGRVHAAVFADAMARGDHVAAHESATVLTWMGQPEDLDLVERVALSSATPPAVAMEAGYVVGNTLEAPGRRRDDREAAFARRVAEVAVGGNGDAPAEPYAELLRGLVYVLGMRGRRDLLTALLDRLPSPGTDPHAMPEIARGVLGWWLAVPEHLRPGAPAPGTSSRGR</sequence>
<feature type="region of interest" description="Disordered" evidence="1">
    <location>
        <begin position="1"/>
        <end position="25"/>
    </location>
</feature>
<proteinExistence type="predicted"/>
<dbReference type="Proteomes" id="UP000321534">
    <property type="component" value="Unassembled WGS sequence"/>
</dbReference>
<organism evidence="2 3">
    <name type="scientific">Terrabacter aerolatus</name>
    <dbReference type="NCBI Taxonomy" id="422442"/>
    <lineage>
        <taxon>Bacteria</taxon>
        <taxon>Bacillati</taxon>
        <taxon>Actinomycetota</taxon>
        <taxon>Actinomycetes</taxon>
        <taxon>Micrococcales</taxon>
        <taxon>Intrasporangiaceae</taxon>
        <taxon>Terrabacter</taxon>
    </lineage>
</organism>
<protein>
    <submittedName>
        <fullName evidence="2">Uncharacterized protein</fullName>
    </submittedName>
</protein>
<reference evidence="2 3" key="1">
    <citation type="submission" date="2019-07" db="EMBL/GenBank/DDBJ databases">
        <title>Whole genome shotgun sequence of Terrabacter aerolatus NBRC 106305.</title>
        <authorList>
            <person name="Hosoyama A."/>
            <person name="Uohara A."/>
            <person name="Ohji S."/>
            <person name="Ichikawa N."/>
        </authorList>
    </citation>
    <scope>NUCLEOTIDE SEQUENCE [LARGE SCALE GENOMIC DNA]</scope>
    <source>
        <strain evidence="2 3">NBRC 106305</strain>
    </source>
</reference>
<keyword evidence="3" id="KW-1185">Reference proteome</keyword>
<evidence type="ECO:0000256" key="1">
    <source>
        <dbReference type="SAM" id="MobiDB-lite"/>
    </source>
</evidence>
<name>A0A512D5Y3_9MICO</name>
<gene>
    <name evidence="2" type="ORF">TAE01_34600</name>
</gene>
<comment type="caution">
    <text evidence="2">The sequence shown here is derived from an EMBL/GenBank/DDBJ whole genome shotgun (WGS) entry which is preliminary data.</text>
</comment>
<dbReference type="AlphaFoldDB" id="A0A512D5Y3"/>
<dbReference type="EMBL" id="BJYX01000023">
    <property type="protein sequence ID" value="GEO31650.1"/>
    <property type="molecule type" value="Genomic_DNA"/>
</dbReference>
<evidence type="ECO:0000313" key="2">
    <source>
        <dbReference type="EMBL" id="GEO31650.1"/>
    </source>
</evidence>
<evidence type="ECO:0000313" key="3">
    <source>
        <dbReference type="Proteomes" id="UP000321534"/>
    </source>
</evidence>
<accession>A0A512D5Y3</accession>